<keyword evidence="4" id="KW-1185">Reference proteome</keyword>
<gene>
    <name evidence="3" type="ORF">L207DRAFT_586728</name>
</gene>
<dbReference type="AlphaFoldDB" id="A0A2J6REV2"/>
<organism evidence="3 4">
    <name type="scientific">Hyaloscypha variabilis (strain UAMH 11265 / GT02V1 / F)</name>
    <name type="common">Meliniomyces variabilis</name>
    <dbReference type="NCBI Taxonomy" id="1149755"/>
    <lineage>
        <taxon>Eukaryota</taxon>
        <taxon>Fungi</taxon>
        <taxon>Dikarya</taxon>
        <taxon>Ascomycota</taxon>
        <taxon>Pezizomycotina</taxon>
        <taxon>Leotiomycetes</taxon>
        <taxon>Helotiales</taxon>
        <taxon>Hyaloscyphaceae</taxon>
        <taxon>Hyaloscypha</taxon>
        <taxon>Hyaloscypha variabilis</taxon>
    </lineage>
</organism>
<dbReference type="EMBL" id="KZ613950">
    <property type="protein sequence ID" value="PMD37052.1"/>
    <property type="molecule type" value="Genomic_DNA"/>
</dbReference>
<evidence type="ECO:0000313" key="3">
    <source>
        <dbReference type="EMBL" id="PMD37052.1"/>
    </source>
</evidence>
<accession>A0A2J6REV2</accession>
<dbReference type="GO" id="GO:0004197">
    <property type="term" value="F:cysteine-type endopeptidase activity"/>
    <property type="evidence" value="ECO:0007669"/>
    <property type="project" value="InterPro"/>
</dbReference>
<feature type="region of interest" description="Disordered" evidence="1">
    <location>
        <begin position="112"/>
        <end position="143"/>
    </location>
</feature>
<reference evidence="3 4" key="1">
    <citation type="submission" date="2016-04" db="EMBL/GenBank/DDBJ databases">
        <title>A degradative enzymes factory behind the ericoid mycorrhizal symbiosis.</title>
        <authorList>
            <consortium name="DOE Joint Genome Institute"/>
            <person name="Martino E."/>
            <person name="Morin E."/>
            <person name="Grelet G."/>
            <person name="Kuo A."/>
            <person name="Kohler A."/>
            <person name="Daghino S."/>
            <person name="Barry K."/>
            <person name="Choi C."/>
            <person name="Cichocki N."/>
            <person name="Clum A."/>
            <person name="Copeland A."/>
            <person name="Hainaut M."/>
            <person name="Haridas S."/>
            <person name="Labutti K."/>
            <person name="Lindquist E."/>
            <person name="Lipzen A."/>
            <person name="Khouja H.-R."/>
            <person name="Murat C."/>
            <person name="Ohm R."/>
            <person name="Olson A."/>
            <person name="Spatafora J."/>
            <person name="Veneault-Fourrey C."/>
            <person name="Henrissat B."/>
            <person name="Grigoriev I."/>
            <person name="Martin F."/>
            <person name="Perotto S."/>
        </authorList>
    </citation>
    <scope>NUCLEOTIDE SEQUENCE [LARGE SCALE GENOMIC DNA]</scope>
    <source>
        <strain evidence="3 4">F</strain>
    </source>
</reference>
<proteinExistence type="predicted"/>
<protein>
    <recommendedName>
        <fullName evidence="2">Peptidase C14 caspase domain-containing protein</fullName>
    </recommendedName>
</protein>
<dbReference type="Proteomes" id="UP000235786">
    <property type="component" value="Unassembled WGS sequence"/>
</dbReference>
<evidence type="ECO:0000256" key="1">
    <source>
        <dbReference type="SAM" id="MobiDB-lite"/>
    </source>
</evidence>
<sequence>MATSNGFWEATEEQPKPAVNVVEWGVPGGKNNGSEINYDGWGILEEHSKPIVNKRGWKTVFSRKSGHIMKKEIYSTNHEKSASDSQLLKHAREKEYKHPDGIIRINESLMPAVESSNTPSPEKQPDNDVGEANGSGWRDGDKTWEVKHKNREWGVWSVPEDIRSYQETVLDNNGTNAENHGDQEIEEPSDQDVYIPPFPPERPIWKNRTVQDSPYKERFEALVAQGWLTSGEIVLLQTSQGRDLITHLRHFELSAQTRASERLSIEARGSHNAAKDYPYSSVHVLLLQWEEDDLGVDRVVEELKTVFKDMFGFESAEAFRIPSKRPYVALETRLQDFKQQYSSEQNLLIIHYAGHGYLDQQNRMHWAAKSLLPCPTLDWYALQVGLERTLSDVLILLDACCSAGASNHVSELNSNQGGRTEIIVASGFDQNTSGQSFTTALIGELRRMAKTDPEYEKCMSAAQLHQRLLASMLHQSLPKEEDPGVMVTSIHRFSTPVYISLSKDHNMPSIPLKRFRDRPLEPLSVPSMVFETRKLSDSPAMKVKRQSAYVASEASIHAPGG</sequence>
<dbReference type="STRING" id="1149755.A0A2J6REV2"/>
<dbReference type="OrthoDB" id="4760831at2759"/>
<name>A0A2J6REV2_HYAVF</name>
<evidence type="ECO:0000313" key="4">
    <source>
        <dbReference type="Proteomes" id="UP000235786"/>
    </source>
</evidence>
<dbReference type="InterPro" id="IPR011600">
    <property type="entry name" value="Pept_C14_caspase"/>
</dbReference>
<dbReference type="GO" id="GO:0006508">
    <property type="term" value="P:proteolysis"/>
    <property type="evidence" value="ECO:0007669"/>
    <property type="project" value="InterPro"/>
</dbReference>
<evidence type="ECO:0000259" key="2">
    <source>
        <dbReference type="Pfam" id="PF00656"/>
    </source>
</evidence>
<feature type="domain" description="Peptidase C14 caspase" evidence="2">
    <location>
        <begin position="300"/>
        <end position="450"/>
    </location>
</feature>
<dbReference type="Pfam" id="PF00656">
    <property type="entry name" value="Peptidase_C14"/>
    <property type="match status" value="1"/>
</dbReference>